<name>A0ABW1QUW9_9ACTN</name>
<dbReference type="InterPro" id="IPR057326">
    <property type="entry name" value="KR_dom"/>
</dbReference>
<dbReference type="PANTHER" id="PTHR43943">
    <property type="entry name" value="DEHYDROGENASE/REDUCTASE (SDR FAMILY) MEMBER 4"/>
    <property type="match status" value="1"/>
</dbReference>
<dbReference type="SMART" id="SM00822">
    <property type="entry name" value="PKS_KR"/>
    <property type="match status" value="1"/>
</dbReference>
<dbReference type="Gene3D" id="3.40.50.720">
    <property type="entry name" value="NAD(P)-binding Rossmann-like Domain"/>
    <property type="match status" value="1"/>
</dbReference>
<comment type="caution">
    <text evidence="3">The sequence shown here is derived from an EMBL/GenBank/DDBJ whole genome shotgun (WGS) entry which is preliminary data.</text>
</comment>
<dbReference type="InterPro" id="IPR036291">
    <property type="entry name" value="NAD(P)-bd_dom_sf"/>
</dbReference>
<dbReference type="Pfam" id="PF13561">
    <property type="entry name" value="adh_short_C2"/>
    <property type="match status" value="1"/>
</dbReference>
<feature type="domain" description="Ketoreductase" evidence="2">
    <location>
        <begin position="19"/>
        <end position="212"/>
    </location>
</feature>
<dbReference type="NCBIfam" id="NF005559">
    <property type="entry name" value="PRK07231.1"/>
    <property type="match status" value="1"/>
</dbReference>
<keyword evidence="4" id="KW-1185">Reference proteome</keyword>
<dbReference type="RefSeq" id="WP_128219533.1">
    <property type="nucleotide sequence ID" value="NZ_CP034929.1"/>
</dbReference>
<evidence type="ECO:0000259" key="2">
    <source>
        <dbReference type="SMART" id="SM00822"/>
    </source>
</evidence>
<dbReference type="InterPro" id="IPR002347">
    <property type="entry name" value="SDR_fam"/>
</dbReference>
<evidence type="ECO:0000313" key="4">
    <source>
        <dbReference type="Proteomes" id="UP001596098"/>
    </source>
</evidence>
<dbReference type="InterPro" id="IPR020904">
    <property type="entry name" value="Sc_DH/Rdtase_CS"/>
</dbReference>
<accession>A0ABW1QUW9</accession>
<dbReference type="EC" id="1.1.1.-" evidence="3"/>
<dbReference type="PRINTS" id="PR00081">
    <property type="entry name" value="GDHRDH"/>
</dbReference>
<dbReference type="Proteomes" id="UP001596098">
    <property type="component" value="Unassembled WGS sequence"/>
</dbReference>
<dbReference type="GO" id="GO:0016491">
    <property type="term" value="F:oxidoreductase activity"/>
    <property type="evidence" value="ECO:0007669"/>
    <property type="project" value="UniProtKB-KW"/>
</dbReference>
<reference evidence="4" key="1">
    <citation type="journal article" date="2019" name="Int. J. Syst. Evol. Microbiol.">
        <title>The Global Catalogue of Microorganisms (GCM) 10K type strain sequencing project: providing services to taxonomists for standard genome sequencing and annotation.</title>
        <authorList>
            <consortium name="The Broad Institute Genomics Platform"/>
            <consortium name="The Broad Institute Genome Sequencing Center for Infectious Disease"/>
            <person name="Wu L."/>
            <person name="Ma J."/>
        </authorList>
    </citation>
    <scope>NUCLEOTIDE SEQUENCE [LARGE SCALE GENOMIC DNA]</scope>
    <source>
        <strain evidence="4">DFY28</strain>
    </source>
</reference>
<dbReference type="SUPFAM" id="SSF51735">
    <property type="entry name" value="NAD(P)-binding Rossmann-fold domains"/>
    <property type="match status" value="1"/>
</dbReference>
<dbReference type="PRINTS" id="PR00080">
    <property type="entry name" value="SDRFAMILY"/>
</dbReference>
<dbReference type="EMBL" id="JBHSQI010000002">
    <property type="protein sequence ID" value="MFC6152833.1"/>
    <property type="molecule type" value="Genomic_DNA"/>
</dbReference>
<comment type="similarity">
    <text evidence="1">Belongs to the short-chain dehydrogenases/reductases (SDR) family.</text>
</comment>
<organism evidence="3 4">
    <name type="scientific">Nocardioides yefusunii</name>
    <dbReference type="NCBI Taxonomy" id="2500546"/>
    <lineage>
        <taxon>Bacteria</taxon>
        <taxon>Bacillati</taxon>
        <taxon>Actinomycetota</taxon>
        <taxon>Actinomycetes</taxon>
        <taxon>Propionibacteriales</taxon>
        <taxon>Nocardioidaceae</taxon>
        <taxon>Nocardioides</taxon>
    </lineage>
</organism>
<proteinExistence type="inferred from homology"/>
<keyword evidence="3" id="KW-0560">Oxidoreductase</keyword>
<dbReference type="PROSITE" id="PS00061">
    <property type="entry name" value="ADH_SHORT"/>
    <property type="match status" value="1"/>
</dbReference>
<gene>
    <name evidence="3" type="ORF">ACFPWU_04020</name>
</gene>
<protein>
    <submittedName>
        <fullName evidence="3">SDR family NAD(P)-dependent oxidoreductase</fullName>
        <ecNumber evidence="3">1.1.1.-</ecNumber>
    </submittedName>
</protein>
<dbReference type="PANTHER" id="PTHR43943:SF2">
    <property type="entry name" value="DEHYDROGENASE_REDUCTASE 4"/>
    <property type="match status" value="1"/>
</dbReference>
<evidence type="ECO:0000256" key="1">
    <source>
        <dbReference type="ARBA" id="ARBA00006484"/>
    </source>
</evidence>
<sequence length="262" mass="26973">MSTPTNPASTAAPRELEGKVALVTGGTRGLGRAIADAMAEAGATVIVSSRKAEACAEVAAEITAATGVKAYPLALHVGDWDAIEPAIDSVVADHGRIDVVVNNAGIAPFAPSSYEVSEALFSKTVDVNLKGPFRVIAVAGEHMRRQGSGSIINVSSIGAERPSPAEATYAATKNGLNALTRAFAQEFAPTVRVNCVMPGGFATDMAANWDDELIGKVVDRLPAGRLGDPREFAGMVVHLASDRAGYTTGALIPVDGGRTAVY</sequence>
<evidence type="ECO:0000313" key="3">
    <source>
        <dbReference type="EMBL" id="MFC6152833.1"/>
    </source>
</evidence>